<accession>A0A0K2V8R8</accession>
<organism evidence="1">
    <name type="scientific">Lepeophtheirus salmonis</name>
    <name type="common">Salmon louse</name>
    <name type="synonym">Caligus salmonis</name>
    <dbReference type="NCBI Taxonomy" id="72036"/>
    <lineage>
        <taxon>Eukaryota</taxon>
        <taxon>Metazoa</taxon>
        <taxon>Ecdysozoa</taxon>
        <taxon>Arthropoda</taxon>
        <taxon>Crustacea</taxon>
        <taxon>Multicrustacea</taxon>
        <taxon>Hexanauplia</taxon>
        <taxon>Copepoda</taxon>
        <taxon>Siphonostomatoida</taxon>
        <taxon>Caligidae</taxon>
        <taxon>Lepeophtheirus</taxon>
    </lineage>
</organism>
<sequence length="24" mass="2858">MNQEVSLRVWSSFRANLVQSYKTN</sequence>
<proteinExistence type="predicted"/>
<evidence type="ECO:0000313" key="1">
    <source>
        <dbReference type="EMBL" id="CDW46854.1"/>
    </source>
</evidence>
<dbReference type="AlphaFoldDB" id="A0A0K2V8R8"/>
<protein>
    <submittedName>
        <fullName evidence="1">Uncharacterized protein</fullName>
    </submittedName>
</protein>
<reference evidence="1" key="1">
    <citation type="submission" date="2014-05" db="EMBL/GenBank/DDBJ databases">
        <authorList>
            <person name="Chronopoulou M."/>
        </authorList>
    </citation>
    <scope>NUCLEOTIDE SEQUENCE</scope>
    <source>
        <tissue evidence="1">Whole organism</tissue>
    </source>
</reference>
<dbReference type="EMBL" id="HACA01029493">
    <property type="protein sequence ID" value="CDW46854.1"/>
    <property type="molecule type" value="Transcribed_RNA"/>
</dbReference>
<name>A0A0K2V8R8_LEPSM</name>